<accession>A0AC58LK74</accession>
<keyword evidence="1" id="KW-1185">Reference proteome</keyword>
<organism evidence="1 2">
    <name type="scientific">Castor canadensis</name>
    <name type="common">American beaver</name>
    <dbReference type="NCBI Taxonomy" id="51338"/>
    <lineage>
        <taxon>Eukaryota</taxon>
        <taxon>Metazoa</taxon>
        <taxon>Chordata</taxon>
        <taxon>Craniata</taxon>
        <taxon>Vertebrata</taxon>
        <taxon>Euteleostomi</taxon>
        <taxon>Mammalia</taxon>
        <taxon>Eutheria</taxon>
        <taxon>Euarchontoglires</taxon>
        <taxon>Glires</taxon>
        <taxon>Rodentia</taxon>
        <taxon>Castorimorpha</taxon>
        <taxon>Castoridae</taxon>
        <taxon>Castor</taxon>
    </lineage>
</organism>
<reference evidence="2" key="1">
    <citation type="submission" date="2025-08" db="UniProtKB">
        <authorList>
            <consortium name="RefSeq"/>
        </authorList>
    </citation>
    <scope>IDENTIFICATION</scope>
</reference>
<evidence type="ECO:0000313" key="2">
    <source>
        <dbReference type="RefSeq" id="XP_073917542.1"/>
    </source>
</evidence>
<gene>
    <name evidence="2" type="primary">LOC141418925</name>
</gene>
<proteinExistence type="predicted"/>
<sequence>MGTAPPAAMTSTLSPSTTNGTPELPALSERIKNAADISVIVIYFVVVIAVGLWAMLKTNRGTVGGFFLAGRNIAWWPIGASLFASNISSGHFVGLAGTGAASGIAVAAFESHALLLLLFLGWFFVPIYIKAGVMTMPEYLKKRFGGKRLQIYLSIISLFICVALGISADIFSGAIFIKLALGLDLYLAMFILLAITSVYTITGGLASVIYTDTLQAIIMVIGSFILMAFAFSEVGGYESFTEKYMNAIPSVVEGDNLTISPSCYTPQADSFHIFRDAVTGDIPWPGTLFGMTITALWYWCTDQVIVQRCLSGKNMSHVKAACIMCGYLKMLPMFLMVMPGMISRVLYPDMVACVVPSECVKHCGVDVGCTNYAYPTMVLELMPAGLRGLMLSVMLASLMSSMTSIFNSASSLFTIDLYTKMRKRASEKELLIAGRLFVVVLTIISILWVPLVEVSQGGQLTHYTEAISSYLGPPIAAVFVLGIFCKRVNEQGAFWGLMAGLVMGLIRMIAEFSYGTGSCLAASNCPKVICGVHYLYFAIILFSVCSLVILGVSLLTKPIPDVHLHRLCWALRNSKEERIDLHAEDREQEEADDGVEEDNPEQSHGCLKRTYDLFCGFQKTGPKLTKEERAAQKEKLTDTSEKPFWRTVVNVNAIVLLSVAVFFYAYFA</sequence>
<dbReference type="Proteomes" id="UP001732720">
    <property type="component" value="Chromosome 18"/>
</dbReference>
<name>A0AC58LK74_CASCN</name>
<evidence type="ECO:0000313" key="1">
    <source>
        <dbReference type="Proteomes" id="UP001732720"/>
    </source>
</evidence>
<protein>
    <submittedName>
        <fullName evidence="2">Solute carrier family 5 member 4</fullName>
    </submittedName>
</protein>
<dbReference type="RefSeq" id="XP_073917542.1">
    <property type="nucleotide sequence ID" value="XM_074061441.1"/>
</dbReference>